<accession>A0A4Y2S4R4</accession>
<evidence type="ECO:0000313" key="2">
    <source>
        <dbReference type="EMBL" id="GBN83208.1"/>
    </source>
</evidence>
<comment type="caution">
    <text evidence="2">The sequence shown here is derived from an EMBL/GenBank/DDBJ whole genome shotgun (WGS) entry which is preliminary data.</text>
</comment>
<feature type="region of interest" description="Disordered" evidence="1">
    <location>
        <begin position="1"/>
        <end position="48"/>
    </location>
</feature>
<dbReference type="AlphaFoldDB" id="A0A4Y2S4R4"/>
<organism evidence="2 3">
    <name type="scientific">Araneus ventricosus</name>
    <name type="common">Orbweaver spider</name>
    <name type="synonym">Epeira ventricosa</name>
    <dbReference type="NCBI Taxonomy" id="182803"/>
    <lineage>
        <taxon>Eukaryota</taxon>
        <taxon>Metazoa</taxon>
        <taxon>Ecdysozoa</taxon>
        <taxon>Arthropoda</taxon>
        <taxon>Chelicerata</taxon>
        <taxon>Arachnida</taxon>
        <taxon>Araneae</taxon>
        <taxon>Araneomorphae</taxon>
        <taxon>Entelegynae</taxon>
        <taxon>Araneoidea</taxon>
        <taxon>Araneidae</taxon>
        <taxon>Araneus</taxon>
    </lineage>
</organism>
<gene>
    <name evidence="2" type="ORF">AVEN_224723_1</name>
</gene>
<dbReference type="Proteomes" id="UP000499080">
    <property type="component" value="Unassembled WGS sequence"/>
</dbReference>
<dbReference type="EMBL" id="BGPR01149930">
    <property type="protein sequence ID" value="GBN83208.1"/>
    <property type="molecule type" value="Genomic_DNA"/>
</dbReference>
<name>A0A4Y2S4R4_ARAVE</name>
<keyword evidence="3" id="KW-1185">Reference proteome</keyword>
<evidence type="ECO:0000256" key="1">
    <source>
        <dbReference type="SAM" id="MobiDB-lite"/>
    </source>
</evidence>
<sequence>LGEGKEDGQLGSSQHNVLNSKDSVRMLHKGQADTCYTRAGKSDSITPP</sequence>
<feature type="non-terminal residue" evidence="2">
    <location>
        <position position="1"/>
    </location>
</feature>
<protein>
    <submittedName>
        <fullName evidence="2">Uncharacterized protein</fullName>
    </submittedName>
</protein>
<proteinExistence type="predicted"/>
<reference evidence="2 3" key="1">
    <citation type="journal article" date="2019" name="Sci. Rep.">
        <title>Orb-weaving spider Araneus ventricosus genome elucidates the spidroin gene catalogue.</title>
        <authorList>
            <person name="Kono N."/>
            <person name="Nakamura H."/>
            <person name="Ohtoshi R."/>
            <person name="Moran D.A.P."/>
            <person name="Shinohara A."/>
            <person name="Yoshida Y."/>
            <person name="Fujiwara M."/>
            <person name="Mori M."/>
            <person name="Tomita M."/>
            <person name="Arakawa K."/>
        </authorList>
    </citation>
    <scope>NUCLEOTIDE SEQUENCE [LARGE SCALE GENOMIC DNA]</scope>
</reference>
<feature type="compositionally biased region" description="Polar residues" evidence="1">
    <location>
        <begin position="10"/>
        <end position="21"/>
    </location>
</feature>
<evidence type="ECO:0000313" key="3">
    <source>
        <dbReference type="Proteomes" id="UP000499080"/>
    </source>
</evidence>